<gene>
    <name evidence="1" type="ORF">POCTA_138.1.T1040129</name>
</gene>
<organism evidence="1 2">
    <name type="scientific">Paramecium octaurelia</name>
    <dbReference type="NCBI Taxonomy" id="43137"/>
    <lineage>
        <taxon>Eukaryota</taxon>
        <taxon>Sar</taxon>
        <taxon>Alveolata</taxon>
        <taxon>Ciliophora</taxon>
        <taxon>Intramacronucleata</taxon>
        <taxon>Oligohymenophorea</taxon>
        <taxon>Peniculida</taxon>
        <taxon>Parameciidae</taxon>
        <taxon>Paramecium</taxon>
    </lineage>
</organism>
<keyword evidence="2" id="KW-1185">Reference proteome</keyword>
<name>A0A8S1WTI4_PAROT</name>
<accession>A0A8S1WTI4</accession>
<evidence type="ECO:0000313" key="2">
    <source>
        <dbReference type="Proteomes" id="UP000683925"/>
    </source>
</evidence>
<reference evidence="1" key="1">
    <citation type="submission" date="2021-01" db="EMBL/GenBank/DDBJ databases">
        <authorList>
            <consortium name="Genoscope - CEA"/>
            <person name="William W."/>
        </authorList>
    </citation>
    <scope>NUCLEOTIDE SEQUENCE</scope>
</reference>
<sequence length="794" mass="92894">MIKINVQVKQLNIVESISIQPHQTGQNILHQLFNKLNIAKQDRDSLQSTLKIDNIVADINKTIQDLDINSYSQVDVILSKNIIIQCDHEYLGTINFATDAYESVNKFRIHISNLIKIKQCEVQIINSENGNQFGSESWGKYGVYQNIKVYIQIKKHQQILYKEQIMEITIDIFQPIATFINQFKNNKNIDDELITLKYDKTNLNPDLLYINLNMPTDQPWEVEFRQEFIYNIALQDHDNILITLPGSVEVFDLIREARQKFKIENNIPLTLEYKLKKDLLDISNTLKQECIPLYSELTLIKQPPDNKINILLQNEQSMKQYERVAVNSTLADLDIFINHDKHTETIQYFVEEQIKDRKFNLKQLDLKSECIIKYQIIKQDQQQDLYQDLSKDQLQIIHQNLHMPSEEISQITITFQNKYTKSSKQIRISSTCAIIDAFQDIIQTETLKDSKYYKAYLGDQLLDLKKRFDELNIGSNSIINYFTDFVIFQAQVQGQTLEAIVNQNLPISSIEQQIKTSNNLNQQLYLQDIKPQDKNLSLIEFLKGNKTFKFEFQVENVMQSEEDQIELCVYINRINCCTHLYLKQNQTAKSICQILKSRFQSPRVQVLQFFVGEQQVNENETIYQINKLINQTHSNLIVKFKTTLTLQFVNQSGVGQIVEAELEHTLERTLKDKQIFGTNFTFNNSPLQIDKNLIDLPLENNFIIRYKSQQLLLIFQNARSGAIQKVQTDLDESFESIINKLGIKINRLIYKNQVLNLTSMVKSINYNSNENIIYEEQLYYHEPSEIKILRKGKN</sequence>
<proteinExistence type="predicted"/>
<evidence type="ECO:0000313" key="1">
    <source>
        <dbReference type="EMBL" id="CAD8193404.1"/>
    </source>
</evidence>
<dbReference type="AlphaFoldDB" id="A0A8S1WTI4"/>
<dbReference type="EMBL" id="CAJJDP010000104">
    <property type="protein sequence ID" value="CAD8193404.1"/>
    <property type="molecule type" value="Genomic_DNA"/>
</dbReference>
<comment type="caution">
    <text evidence="1">The sequence shown here is derived from an EMBL/GenBank/DDBJ whole genome shotgun (WGS) entry which is preliminary data.</text>
</comment>
<dbReference type="Proteomes" id="UP000683925">
    <property type="component" value="Unassembled WGS sequence"/>
</dbReference>
<dbReference type="OrthoDB" id="308970at2759"/>
<protein>
    <submittedName>
        <fullName evidence="1">Uncharacterized protein</fullName>
    </submittedName>
</protein>
<dbReference type="OMA" id="FRQEFIY"/>